<keyword evidence="2" id="KW-0378">Hydrolase</keyword>
<proteinExistence type="inferred from homology"/>
<evidence type="ECO:0000259" key="5">
    <source>
        <dbReference type="Pfam" id="PF00149"/>
    </source>
</evidence>
<dbReference type="EMBL" id="JABFNT010000036">
    <property type="protein sequence ID" value="NOJ79288.1"/>
    <property type="molecule type" value="Genomic_DNA"/>
</dbReference>
<dbReference type="InterPro" id="IPR029052">
    <property type="entry name" value="Metallo-depent_PP-like"/>
</dbReference>
<dbReference type="AlphaFoldDB" id="A0A7Y4MS94"/>
<keyword evidence="1" id="KW-0479">Metal-binding</keyword>
<dbReference type="SUPFAM" id="SSF56300">
    <property type="entry name" value="Metallo-dependent phosphatases"/>
    <property type="match status" value="1"/>
</dbReference>
<dbReference type="PANTHER" id="PTHR42988:SF2">
    <property type="entry name" value="CYCLIC NUCLEOTIDE PHOSPHODIESTERASE CBUA0032-RELATED"/>
    <property type="match status" value="1"/>
</dbReference>
<name>A0A7Y4MS94_MYXXA</name>
<evidence type="ECO:0000256" key="4">
    <source>
        <dbReference type="ARBA" id="ARBA00025742"/>
    </source>
</evidence>
<organism evidence="6 7">
    <name type="scientific">Myxococcus xanthus</name>
    <dbReference type="NCBI Taxonomy" id="34"/>
    <lineage>
        <taxon>Bacteria</taxon>
        <taxon>Pseudomonadati</taxon>
        <taxon>Myxococcota</taxon>
        <taxon>Myxococcia</taxon>
        <taxon>Myxococcales</taxon>
        <taxon>Cystobacterineae</taxon>
        <taxon>Myxococcaceae</taxon>
        <taxon>Myxococcus</taxon>
    </lineage>
</organism>
<dbReference type="InterPro" id="IPR004843">
    <property type="entry name" value="Calcineurin-like_PHP"/>
</dbReference>
<evidence type="ECO:0000256" key="2">
    <source>
        <dbReference type="ARBA" id="ARBA00022801"/>
    </source>
</evidence>
<sequence>MAEDPSMRIAHCSDVHITEDYFALPLHRLGWRRWMALAELTVGGRARRYARAPQALAAIARDAQAAQVDHFILSGDLTAYALDGEFSGARQSLGALAEDPRRCTVIPGNHDVFTPGSHRSGRFAKYFGHLLESDLPEYRREGAFPFVRLLGTEAAVVGLLSARVPRTPGLSYGVIGAAQLGGLAALLKDARLEGRAILVVVHHAPLNPHGRPDRWHHGLRDADALLKLLPGPRYAVLHGHIHRRYHHPATADRPHVFGAGSSTESGHEGYWLIDVADGQVSGGQQQTPAL</sequence>
<comment type="similarity">
    <text evidence="4">Belongs to the cyclic nucleotide phosphodiesterase class-III family.</text>
</comment>
<dbReference type="InterPro" id="IPR050884">
    <property type="entry name" value="CNP_phosphodiesterase-III"/>
</dbReference>
<gene>
    <name evidence="6" type="ORF">HNV28_13225</name>
</gene>
<protein>
    <submittedName>
        <fullName evidence="6">Metallophosphoesterase</fullName>
    </submittedName>
</protein>
<comment type="caution">
    <text evidence="6">The sequence shown here is derived from an EMBL/GenBank/DDBJ whole genome shotgun (WGS) entry which is preliminary data.</text>
</comment>
<dbReference type="Pfam" id="PF00149">
    <property type="entry name" value="Metallophos"/>
    <property type="match status" value="1"/>
</dbReference>
<dbReference type="GO" id="GO:0016787">
    <property type="term" value="F:hydrolase activity"/>
    <property type="evidence" value="ECO:0007669"/>
    <property type="project" value="UniProtKB-KW"/>
</dbReference>
<accession>A0A7Y4MS94</accession>
<dbReference type="Proteomes" id="UP000533080">
    <property type="component" value="Unassembled WGS sequence"/>
</dbReference>
<evidence type="ECO:0000313" key="6">
    <source>
        <dbReference type="EMBL" id="NOJ79288.1"/>
    </source>
</evidence>
<evidence type="ECO:0000256" key="1">
    <source>
        <dbReference type="ARBA" id="ARBA00022723"/>
    </source>
</evidence>
<reference evidence="6 7" key="1">
    <citation type="submission" date="2020-05" db="EMBL/GenBank/DDBJ databases">
        <authorList>
            <person name="Whitworth D."/>
        </authorList>
    </citation>
    <scope>NUCLEOTIDE SEQUENCE [LARGE SCALE GENOMIC DNA]</scope>
    <source>
        <strain evidence="6 7">AM005</strain>
    </source>
</reference>
<dbReference type="PANTHER" id="PTHR42988">
    <property type="entry name" value="PHOSPHOHYDROLASE"/>
    <property type="match status" value="1"/>
</dbReference>
<dbReference type="GO" id="GO:0046872">
    <property type="term" value="F:metal ion binding"/>
    <property type="evidence" value="ECO:0007669"/>
    <property type="project" value="UniProtKB-KW"/>
</dbReference>
<evidence type="ECO:0000256" key="3">
    <source>
        <dbReference type="ARBA" id="ARBA00023004"/>
    </source>
</evidence>
<keyword evidence="3" id="KW-0408">Iron</keyword>
<evidence type="ECO:0000313" key="7">
    <source>
        <dbReference type="Proteomes" id="UP000533080"/>
    </source>
</evidence>
<dbReference type="Gene3D" id="3.60.21.10">
    <property type="match status" value="1"/>
</dbReference>
<feature type="domain" description="Calcineurin-like phosphoesterase" evidence="5">
    <location>
        <begin position="7"/>
        <end position="243"/>
    </location>
</feature>